<dbReference type="InterPro" id="IPR036909">
    <property type="entry name" value="Cyt_c-like_dom_sf"/>
</dbReference>
<keyword evidence="5" id="KW-0732">Signal</keyword>
<dbReference type="OrthoDB" id="5290932at2"/>
<dbReference type="PANTHER" id="PTHR47197:SF3">
    <property type="entry name" value="DIHYDRO-HEME D1 DEHYDROGENASE"/>
    <property type="match status" value="1"/>
</dbReference>
<evidence type="ECO:0000256" key="1">
    <source>
        <dbReference type="ARBA" id="ARBA00022617"/>
    </source>
</evidence>
<evidence type="ECO:0000256" key="4">
    <source>
        <dbReference type="PROSITE-ProRule" id="PRU00433"/>
    </source>
</evidence>
<feature type="domain" description="Cytochrome c" evidence="6">
    <location>
        <begin position="15"/>
        <end position="93"/>
    </location>
</feature>
<name>A0A248LI91_9NEIS</name>
<dbReference type="SUPFAM" id="SSF46626">
    <property type="entry name" value="Cytochrome c"/>
    <property type="match status" value="1"/>
</dbReference>
<sequence length="510" mass="56682">MKYQVLLLLLTAGGTSAGQMEALYAQHCQTCHGADRQGSMGPALLPESLERLKPAEIEKTIRLGRQATQMQAFAGQIDETRIRELAAWLLQPSGQAPHWTDADMRASHHQFVTLTDLPAKPVHPADPHNLFVVVEAGDHHVSIVDGDRFTVLARFASHYALHGGPKFSPDGRFVYFASRDGWVTQYDLYSLQIVADIRVGLNTRNIAVSADGRWVLAGNTLPTSLVLLRADGLQPEKNWTVRSQNHRPSRVSAVYDAAPRNSFVVALKDVPELWEIPYSVRAEPLHPDLVHDYRMVEGAALPSYLNPQVIPLDMVLDDFFFDPEYRHVLAASRDGQAQVISLDSRSKVADLPLGGMPHLGSGIVFTHNAHRYMATPDLKAGRLTFVDMDSWQVVKDIALPGAGFFLRSHENTPYAWADSMMSPRKDTLSIIDKRSLEKIRELVLRPGKTTAHVEFTRDGLYALVSVMEDPGELIVVDGKTFKEVACLKMAKPVGKYNVYNKINRSQGTSH</sequence>
<dbReference type="InterPro" id="IPR009056">
    <property type="entry name" value="Cyt_c-like_dom"/>
</dbReference>
<dbReference type="InterPro" id="IPR051200">
    <property type="entry name" value="Host-pathogen_enzymatic-act"/>
</dbReference>
<reference evidence="8" key="1">
    <citation type="submission" date="2017-06" db="EMBL/GenBank/DDBJ databases">
        <title>Whole genome sequence of Laribacter hongkongensis LHGZ1.</title>
        <authorList>
            <person name="Chen D."/>
            <person name="Wu H."/>
            <person name="Chen J."/>
        </authorList>
    </citation>
    <scope>NUCLEOTIDE SEQUENCE [LARGE SCALE GENOMIC DNA]</scope>
    <source>
        <strain evidence="8">LHGZ1</strain>
    </source>
</reference>
<keyword evidence="3 4" id="KW-0408">Iron</keyword>
<dbReference type="AlphaFoldDB" id="A0A248LI91"/>
<dbReference type="Gene3D" id="2.140.10.20">
    <property type="entry name" value="C-terminal (heme d1) domain of cytochrome cd1-nitrite reductase"/>
    <property type="match status" value="1"/>
</dbReference>
<evidence type="ECO:0000313" key="8">
    <source>
        <dbReference type="Proteomes" id="UP000197424"/>
    </source>
</evidence>
<proteinExistence type="predicted"/>
<feature type="chain" id="PRO_5012941925" evidence="5">
    <location>
        <begin position="18"/>
        <end position="510"/>
    </location>
</feature>
<evidence type="ECO:0000313" key="7">
    <source>
        <dbReference type="EMBL" id="ASJ24362.1"/>
    </source>
</evidence>
<dbReference type="GO" id="GO:0009055">
    <property type="term" value="F:electron transfer activity"/>
    <property type="evidence" value="ECO:0007669"/>
    <property type="project" value="InterPro"/>
</dbReference>
<dbReference type="GO" id="GO:0046872">
    <property type="term" value="F:metal ion binding"/>
    <property type="evidence" value="ECO:0007669"/>
    <property type="project" value="UniProtKB-KW"/>
</dbReference>
<dbReference type="PANTHER" id="PTHR47197">
    <property type="entry name" value="PROTEIN NIRF"/>
    <property type="match status" value="1"/>
</dbReference>
<dbReference type="SUPFAM" id="SSF51004">
    <property type="entry name" value="C-terminal (heme d1) domain of cytochrome cd1-nitrite reductase"/>
    <property type="match status" value="1"/>
</dbReference>
<accession>A0A248LI91</accession>
<organism evidence="7 8">
    <name type="scientific">Laribacter hongkongensis</name>
    <dbReference type="NCBI Taxonomy" id="168471"/>
    <lineage>
        <taxon>Bacteria</taxon>
        <taxon>Pseudomonadati</taxon>
        <taxon>Pseudomonadota</taxon>
        <taxon>Betaproteobacteria</taxon>
        <taxon>Neisseriales</taxon>
        <taxon>Aquaspirillaceae</taxon>
        <taxon>Laribacter</taxon>
    </lineage>
</organism>
<dbReference type="Pfam" id="PF02239">
    <property type="entry name" value="Cytochrom_D1"/>
    <property type="match status" value="1"/>
</dbReference>
<dbReference type="RefSeq" id="WP_088860695.1">
    <property type="nucleotide sequence ID" value="NZ_CP022115.1"/>
</dbReference>
<dbReference type="InterPro" id="IPR003143">
    <property type="entry name" value="Cyt_cd1_C_sf"/>
</dbReference>
<feature type="signal peptide" evidence="5">
    <location>
        <begin position="1"/>
        <end position="17"/>
    </location>
</feature>
<dbReference type="CDD" id="cd20777">
    <property type="entry name" value="8prop_heme-binding_NirN"/>
    <property type="match status" value="1"/>
</dbReference>
<dbReference type="GO" id="GO:0020037">
    <property type="term" value="F:heme binding"/>
    <property type="evidence" value="ECO:0007669"/>
    <property type="project" value="InterPro"/>
</dbReference>
<dbReference type="PROSITE" id="PS51007">
    <property type="entry name" value="CYTC"/>
    <property type="match status" value="1"/>
</dbReference>
<evidence type="ECO:0000259" key="6">
    <source>
        <dbReference type="PROSITE" id="PS51007"/>
    </source>
</evidence>
<dbReference type="InterPro" id="IPR011048">
    <property type="entry name" value="Haem_d1_sf"/>
</dbReference>
<dbReference type="Gene3D" id="1.10.760.10">
    <property type="entry name" value="Cytochrome c-like domain"/>
    <property type="match status" value="1"/>
</dbReference>
<dbReference type="Proteomes" id="UP000197424">
    <property type="component" value="Chromosome"/>
</dbReference>
<evidence type="ECO:0000256" key="5">
    <source>
        <dbReference type="SAM" id="SignalP"/>
    </source>
</evidence>
<keyword evidence="1 4" id="KW-0349">Heme</keyword>
<keyword evidence="2 4" id="KW-0479">Metal-binding</keyword>
<evidence type="ECO:0000256" key="2">
    <source>
        <dbReference type="ARBA" id="ARBA00022723"/>
    </source>
</evidence>
<evidence type="ECO:0000256" key="3">
    <source>
        <dbReference type="ARBA" id="ARBA00023004"/>
    </source>
</evidence>
<dbReference type="EMBL" id="CP022115">
    <property type="protein sequence ID" value="ASJ24362.1"/>
    <property type="molecule type" value="Genomic_DNA"/>
</dbReference>
<dbReference type="Pfam" id="PF13442">
    <property type="entry name" value="Cytochrome_CBB3"/>
    <property type="match status" value="1"/>
</dbReference>
<protein>
    <submittedName>
        <fullName evidence="7">Cytochrome Cbb3</fullName>
    </submittedName>
</protein>
<gene>
    <name evidence="7" type="ORF">LHGZ1_1531</name>
</gene>